<dbReference type="Pfam" id="PF13946">
    <property type="entry name" value="DUF4214"/>
    <property type="match status" value="1"/>
</dbReference>
<name>A0ABY4A2Q8_9BURK</name>
<feature type="domain" description="DUF4214" evidence="1">
    <location>
        <begin position="106"/>
        <end position="165"/>
    </location>
</feature>
<evidence type="ECO:0000313" key="2">
    <source>
        <dbReference type="EMBL" id="UOD29043.1"/>
    </source>
</evidence>
<dbReference type="Proteomes" id="UP000831532">
    <property type="component" value="Chromosome"/>
</dbReference>
<gene>
    <name evidence="2" type="ORF">INH39_27025</name>
</gene>
<proteinExistence type="predicted"/>
<sequence>MKIPYGAMFAAVLLAGCGGGSESGKDGPIMLGKMTEARSSVASAAIANPAYGTLVQQLYISYFGRPADVEGLANFQAQLIGLGVTPDIQTITEEYTRNPSFRSLIDSFAASEESKALYPDGTAAFVTAVFKNVLNRTPDLAGLEFWTNAIDHGGLSRANAAQSIMAGALINTSAQGLLDATIINRRVAFSTAFSAALNSPVLAKSYSGQAVAADLRATVAAVTADTDATTSGALIDATLLRLARASADRDDEVPGAQVHVIYAVPAGGADLRRDLGSALYDSVDSYNNWLAAQTGGRKLRFDLYKGNLDITFVRLPRTDDQYVAFGDFRRDTIEADLKAGGMLKTGKIYTVYYEGTNTRTCADAPLPPMLAGQVSVMYLNGLEGRPGILPCNQNQFAASAAAPPGYLDFAMLHEIVHTLGGVASPAPNHVLGGHVSTSPTDLMYAGSLPWQPSVLDANKSNYYNPAGLPAGVFNLATSEYLLPAQ</sequence>
<evidence type="ECO:0000313" key="3">
    <source>
        <dbReference type="Proteomes" id="UP000831532"/>
    </source>
</evidence>
<accession>A0ABY4A2Q8</accession>
<dbReference type="EMBL" id="CP063361">
    <property type="protein sequence ID" value="UOD29043.1"/>
    <property type="molecule type" value="Genomic_DNA"/>
</dbReference>
<reference evidence="2 3" key="1">
    <citation type="submission" date="2020-10" db="EMBL/GenBank/DDBJ databases">
        <title>Genome analysis of Massilia species.</title>
        <authorList>
            <person name="Jung D.-H."/>
        </authorList>
    </citation>
    <scope>NUCLEOTIDE SEQUENCE [LARGE SCALE GENOMIC DNA]</scope>
    <source>
        <strain evidence="3">sipir</strain>
    </source>
</reference>
<dbReference type="PROSITE" id="PS51257">
    <property type="entry name" value="PROKAR_LIPOPROTEIN"/>
    <property type="match status" value="1"/>
</dbReference>
<dbReference type="RefSeq" id="WP_243490241.1">
    <property type="nucleotide sequence ID" value="NZ_CP063361.1"/>
</dbReference>
<dbReference type="InterPro" id="IPR025282">
    <property type="entry name" value="DUF4214"/>
</dbReference>
<evidence type="ECO:0000259" key="1">
    <source>
        <dbReference type="Pfam" id="PF13946"/>
    </source>
</evidence>
<organism evidence="2 3">
    <name type="scientific">Massilia violaceinigra</name>
    <dbReference type="NCBI Taxonomy" id="2045208"/>
    <lineage>
        <taxon>Bacteria</taxon>
        <taxon>Pseudomonadati</taxon>
        <taxon>Pseudomonadota</taxon>
        <taxon>Betaproteobacteria</taxon>
        <taxon>Burkholderiales</taxon>
        <taxon>Oxalobacteraceae</taxon>
        <taxon>Telluria group</taxon>
        <taxon>Massilia</taxon>
    </lineage>
</organism>
<protein>
    <submittedName>
        <fullName evidence="2">DUF4214 domain-containing protein</fullName>
    </submittedName>
</protein>
<keyword evidence="3" id="KW-1185">Reference proteome</keyword>